<feature type="region of interest" description="Disordered" evidence="1">
    <location>
        <begin position="237"/>
        <end position="270"/>
    </location>
</feature>
<organism evidence="2 3">
    <name type="scientific">Antrodiella citrinella</name>
    <dbReference type="NCBI Taxonomy" id="2447956"/>
    <lineage>
        <taxon>Eukaryota</taxon>
        <taxon>Fungi</taxon>
        <taxon>Dikarya</taxon>
        <taxon>Basidiomycota</taxon>
        <taxon>Agaricomycotina</taxon>
        <taxon>Agaricomycetes</taxon>
        <taxon>Polyporales</taxon>
        <taxon>Steccherinaceae</taxon>
        <taxon>Antrodiella</taxon>
    </lineage>
</organism>
<feature type="compositionally biased region" description="Basic and acidic residues" evidence="1">
    <location>
        <begin position="87"/>
        <end position="97"/>
    </location>
</feature>
<accession>A0A4S4N005</accession>
<sequence>MQRNMETVIRFTSGASNINTLTEVVSESPSLDAGGNPAIDSEVNKELEADDEEADGGPVLEIQETLFVDTEGGTSTQIPPLVAGKRSNRDTDSKTYEGLENMPKRVKHSLDALEAAITESGNPDERGQAAATQSRSLEELEEGRKEMRAAVGQWNVTASTPELSTSRDEIVPDSQDEELADSGWPFQKTYHGHLPVIATQGDMDVAISAMITTSQYMPVTGATESTADPVVVRKGDELEKKGSESDESVTEPEPDSDEEQPEPGMIITSHPPLAASAAPVIDATAIDANDSVTESESDHDENPFHDVPVITTQTTETQIMAFMDKVIADDPELQTQLVGSTFRGSTQCNIEDVGFPTAAEETEQSQDSQFPPIRIARTPEHIRRRVFLAGGRNR</sequence>
<protein>
    <submittedName>
        <fullName evidence="2">Uncharacterized protein</fullName>
    </submittedName>
</protein>
<feature type="region of interest" description="Disordered" evidence="1">
    <location>
        <begin position="158"/>
        <end position="180"/>
    </location>
</feature>
<feature type="region of interest" description="Disordered" evidence="1">
    <location>
        <begin position="119"/>
        <end position="146"/>
    </location>
</feature>
<proteinExistence type="predicted"/>
<evidence type="ECO:0000256" key="1">
    <source>
        <dbReference type="SAM" id="MobiDB-lite"/>
    </source>
</evidence>
<reference evidence="2 3" key="1">
    <citation type="submission" date="2019-02" db="EMBL/GenBank/DDBJ databases">
        <title>Genome sequencing of the rare red list fungi Antrodiella citrinella (Flaviporus citrinellus).</title>
        <authorList>
            <person name="Buettner E."/>
            <person name="Kellner H."/>
        </authorList>
    </citation>
    <scope>NUCLEOTIDE SEQUENCE [LARGE SCALE GENOMIC DNA]</scope>
    <source>
        <strain evidence="2 3">DSM 108506</strain>
    </source>
</reference>
<feature type="region of interest" description="Disordered" evidence="1">
    <location>
        <begin position="70"/>
        <end position="100"/>
    </location>
</feature>
<dbReference type="EMBL" id="SGPM01000028">
    <property type="protein sequence ID" value="THH32142.1"/>
    <property type="molecule type" value="Genomic_DNA"/>
</dbReference>
<comment type="caution">
    <text evidence="2">The sequence shown here is derived from an EMBL/GenBank/DDBJ whole genome shotgun (WGS) entry which is preliminary data.</text>
</comment>
<name>A0A4S4N005_9APHY</name>
<dbReference type="Proteomes" id="UP000308730">
    <property type="component" value="Unassembled WGS sequence"/>
</dbReference>
<evidence type="ECO:0000313" key="2">
    <source>
        <dbReference type="EMBL" id="THH32142.1"/>
    </source>
</evidence>
<feature type="compositionally biased region" description="Basic and acidic residues" evidence="1">
    <location>
        <begin position="136"/>
        <end position="146"/>
    </location>
</feature>
<evidence type="ECO:0000313" key="3">
    <source>
        <dbReference type="Proteomes" id="UP000308730"/>
    </source>
</evidence>
<dbReference type="AlphaFoldDB" id="A0A4S4N005"/>
<feature type="compositionally biased region" description="Acidic residues" evidence="1">
    <location>
        <begin position="245"/>
        <end position="261"/>
    </location>
</feature>
<gene>
    <name evidence="2" type="ORF">EUX98_g2044</name>
</gene>
<keyword evidence="3" id="KW-1185">Reference proteome</keyword>